<evidence type="ECO:0000256" key="4">
    <source>
        <dbReference type="SAM" id="MobiDB-lite"/>
    </source>
</evidence>
<feature type="compositionally biased region" description="Basic residues" evidence="4">
    <location>
        <begin position="41"/>
        <end position="63"/>
    </location>
</feature>
<dbReference type="AlphaFoldDB" id="A0A0W8FNL4"/>
<evidence type="ECO:0000313" key="5">
    <source>
        <dbReference type="EMBL" id="KUG22409.1"/>
    </source>
</evidence>
<comment type="caution">
    <text evidence="5">The sequence shown here is derived from an EMBL/GenBank/DDBJ whole genome shotgun (WGS) entry which is preliminary data.</text>
</comment>
<protein>
    <submittedName>
        <fullName evidence="5">Ssu ribosomal protein s21p</fullName>
    </submittedName>
</protein>
<dbReference type="GO" id="GO:0006412">
    <property type="term" value="P:translation"/>
    <property type="evidence" value="ECO:0007669"/>
    <property type="project" value="InterPro"/>
</dbReference>
<dbReference type="PRINTS" id="PR00976">
    <property type="entry name" value="RIBOSOMALS21"/>
</dbReference>
<organism evidence="5">
    <name type="scientific">hydrocarbon metagenome</name>
    <dbReference type="NCBI Taxonomy" id="938273"/>
    <lineage>
        <taxon>unclassified sequences</taxon>
        <taxon>metagenomes</taxon>
        <taxon>ecological metagenomes</taxon>
    </lineage>
</organism>
<name>A0A0W8FNL4_9ZZZZ</name>
<dbReference type="GO" id="GO:1990904">
    <property type="term" value="C:ribonucleoprotein complex"/>
    <property type="evidence" value="ECO:0007669"/>
    <property type="project" value="UniProtKB-KW"/>
</dbReference>
<dbReference type="Gene3D" id="1.20.5.1150">
    <property type="entry name" value="Ribosomal protein S8"/>
    <property type="match status" value="1"/>
</dbReference>
<sequence length="63" mass="7586">MEVRVIDNDVEKALKLLKNKLSKSGLFKELKVRRAYEKPSVKQKRKKIEAQRRLAKVQRRRRP</sequence>
<dbReference type="HAMAP" id="MF_00358">
    <property type="entry name" value="Ribosomal_bS21"/>
    <property type="match status" value="1"/>
</dbReference>
<evidence type="ECO:0000256" key="1">
    <source>
        <dbReference type="ARBA" id="ARBA00006640"/>
    </source>
</evidence>
<evidence type="ECO:0000256" key="2">
    <source>
        <dbReference type="ARBA" id="ARBA00022980"/>
    </source>
</evidence>
<proteinExistence type="inferred from homology"/>
<keyword evidence="3" id="KW-0687">Ribonucleoprotein</keyword>
<feature type="region of interest" description="Disordered" evidence="4">
    <location>
        <begin position="38"/>
        <end position="63"/>
    </location>
</feature>
<gene>
    <name evidence="5" type="ORF">ASZ90_007813</name>
</gene>
<keyword evidence="2 5" id="KW-0689">Ribosomal protein</keyword>
<reference evidence="5" key="1">
    <citation type="journal article" date="2015" name="Proc. Natl. Acad. Sci. U.S.A.">
        <title>Networks of energetic and metabolic interactions define dynamics in microbial communities.</title>
        <authorList>
            <person name="Embree M."/>
            <person name="Liu J.K."/>
            <person name="Al-Bassam M.M."/>
            <person name="Zengler K."/>
        </authorList>
    </citation>
    <scope>NUCLEOTIDE SEQUENCE</scope>
</reference>
<dbReference type="InterPro" id="IPR038380">
    <property type="entry name" value="Ribosomal_bS21_sf"/>
</dbReference>
<dbReference type="InterPro" id="IPR001911">
    <property type="entry name" value="Ribosomal_bS21"/>
</dbReference>
<dbReference type="EMBL" id="LNQE01000970">
    <property type="protein sequence ID" value="KUG22409.1"/>
    <property type="molecule type" value="Genomic_DNA"/>
</dbReference>
<accession>A0A0W8FNL4</accession>
<evidence type="ECO:0000256" key="3">
    <source>
        <dbReference type="ARBA" id="ARBA00023274"/>
    </source>
</evidence>
<comment type="similarity">
    <text evidence="1">Belongs to the bacterial ribosomal protein bS21 family.</text>
</comment>
<dbReference type="NCBIfam" id="TIGR00030">
    <property type="entry name" value="S21p"/>
    <property type="match status" value="1"/>
</dbReference>
<dbReference type="GO" id="GO:0003735">
    <property type="term" value="F:structural constituent of ribosome"/>
    <property type="evidence" value="ECO:0007669"/>
    <property type="project" value="InterPro"/>
</dbReference>
<dbReference type="GO" id="GO:0005840">
    <property type="term" value="C:ribosome"/>
    <property type="evidence" value="ECO:0007669"/>
    <property type="project" value="UniProtKB-KW"/>
</dbReference>
<dbReference type="Pfam" id="PF01165">
    <property type="entry name" value="Ribosomal_S21"/>
    <property type="match status" value="1"/>
</dbReference>